<protein>
    <recommendedName>
        <fullName evidence="8">DUF3504 domain-containing protein</fullName>
    </recommendedName>
</protein>
<comment type="caution">
    <text evidence="6">The sequence shown here is derived from an EMBL/GenBank/DDBJ whole genome shotgun (WGS) entry which is preliminary data.</text>
</comment>
<evidence type="ECO:0000313" key="7">
    <source>
        <dbReference type="Proteomes" id="UP001497623"/>
    </source>
</evidence>
<reference evidence="6 7" key="1">
    <citation type="submission" date="2024-05" db="EMBL/GenBank/DDBJ databases">
        <authorList>
            <person name="Wallberg A."/>
        </authorList>
    </citation>
    <scope>NUCLEOTIDE SEQUENCE [LARGE SCALE GENOMIC DNA]</scope>
</reference>
<feature type="domain" description="ZMYM2-like/QRICH1 C-terminal" evidence="4">
    <location>
        <begin position="129"/>
        <end position="287"/>
    </location>
</feature>
<evidence type="ECO:0000256" key="1">
    <source>
        <dbReference type="ARBA" id="ARBA00022499"/>
    </source>
</evidence>
<keyword evidence="1" id="KW-1017">Isopeptide bond</keyword>
<gene>
    <name evidence="6" type="ORF">MNOR_LOCUS28409</name>
</gene>
<evidence type="ECO:0000259" key="5">
    <source>
        <dbReference type="Pfam" id="PF25561"/>
    </source>
</evidence>
<accession>A0AAV2RV12</accession>
<dbReference type="Proteomes" id="UP001497623">
    <property type="component" value="Unassembled WGS sequence"/>
</dbReference>
<evidence type="ECO:0000313" key="6">
    <source>
        <dbReference type="EMBL" id="CAL4139184.1"/>
    </source>
</evidence>
<dbReference type="InterPro" id="IPR021893">
    <property type="entry name" value="ZMYM2-like_C"/>
</dbReference>
<sequence length="299" mass="34833">FLQSSYGLAAWKHWVQRKNSELSRLSSASRPMKLFKEDLLSLNCDELNNALCIFLKDLRKPSGEEFQGDTVFYLLLGIQQYLFACARTDCIFMDFGFERFTTGLDDICKRFLEELAADSLAGGMNIFGTRITEDMLWESRQLGAHTPQVLLNTLFYFNTKVFRLKTVEEHVAISFVQIVKQWKRANVGREGQVTRMTLLRYFPKKSANTGKPADWQGYYMYENKEDPLRCPVKLYEFYLSKCPESVRNTRNIYYVYPERSCVPDSPVWFSTQPLHPETLSKMLNRALMVREVQEAHSLP</sequence>
<evidence type="ECO:0000256" key="2">
    <source>
        <dbReference type="ARBA" id="ARBA00022553"/>
    </source>
</evidence>
<evidence type="ECO:0000259" key="4">
    <source>
        <dbReference type="Pfam" id="PF12012"/>
    </source>
</evidence>
<dbReference type="AlphaFoldDB" id="A0AAV2RV12"/>
<dbReference type="InterPro" id="IPR051284">
    <property type="entry name" value="ZnF_MYMT-QRICH1"/>
</dbReference>
<organism evidence="6 7">
    <name type="scientific">Meganyctiphanes norvegica</name>
    <name type="common">Northern krill</name>
    <name type="synonym">Thysanopoda norvegica</name>
    <dbReference type="NCBI Taxonomy" id="48144"/>
    <lineage>
        <taxon>Eukaryota</taxon>
        <taxon>Metazoa</taxon>
        <taxon>Ecdysozoa</taxon>
        <taxon>Arthropoda</taxon>
        <taxon>Crustacea</taxon>
        <taxon>Multicrustacea</taxon>
        <taxon>Malacostraca</taxon>
        <taxon>Eumalacostraca</taxon>
        <taxon>Eucarida</taxon>
        <taxon>Euphausiacea</taxon>
        <taxon>Euphausiidae</taxon>
        <taxon>Meganyctiphanes</taxon>
    </lineage>
</organism>
<proteinExistence type="predicted"/>
<evidence type="ECO:0008006" key="8">
    <source>
        <dbReference type="Google" id="ProtNLM"/>
    </source>
</evidence>
<keyword evidence="2" id="KW-0597">Phosphoprotein</keyword>
<dbReference type="InterPro" id="IPR057926">
    <property type="entry name" value="QRICH1_dom"/>
</dbReference>
<dbReference type="Pfam" id="PF25561">
    <property type="entry name" value="QRICH1"/>
    <property type="match status" value="1"/>
</dbReference>
<dbReference type="PANTHER" id="PTHR45736">
    <property type="entry name" value="ZINC FINGER MYM-TYPE PROTEIN"/>
    <property type="match status" value="1"/>
</dbReference>
<feature type="non-terminal residue" evidence="6">
    <location>
        <position position="1"/>
    </location>
</feature>
<evidence type="ECO:0000256" key="3">
    <source>
        <dbReference type="ARBA" id="ARBA00022843"/>
    </source>
</evidence>
<keyword evidence="3" id="KW-0832">Ubl conjugation</keyword>
<dbReference type="PANTHER" id="PTHR45736:SF1">
    <property type="entry name" value="WITHOUT CHILDREN, ISOFORM B"/>
    <property type="match status" value="1"/>
</dbReference>
<name>A0AAV2RV12_MEGNR</name>
<feature type="domain" description="QRICH1-like" evidence="5">
    <location>
        <begin position="2"/>
        <end position="111"/>
    </location>
</feature>
<dbReference type="EMBL" id="CAXKWB010031293">
    <property type="protein sequence ID" value="CAL4139184.1"/>
    <property type="molecule type" value="Genomic_DNA"/>
</dbReference>
<dbReference type="Pfam" id="PF12012">
    <property type="entry name" value="DUF3504"/>
    <property type="match status" value="1"/>
</dbReference>
<feature type="non-terminal residue" evidence="6">
    <location>
        <position position="299"/>
    </location>
</feature>
<keyword evidence="7" id="KW-1185">Reference proteome</keyword>